<feature type="transmembrane region" description="Helical" evidence="1">
    <location>
        <begin position="36"/>
        <end position="58"/>
    </location>
</feature>
<reference evidence="2" key="1">
    <citation type="submission" date="2021-01" db="EMBL/GenBank/DDBJ databases">
        <authorList>
            <consortium name="Genoscope - CEA"/>
            <person name="William W."/>
        </authorList>
    </citation>
    <scope>NUCLEOTIDE SEQUENCE</scope>
</reference>
<comment type="caution">
    <text evidence="2">The sequence shown here is derived from an EMBL/GenBank/DDBJ whole genome shotgun (WGS) entry which is preliminary data.</text>
</comment>
<dbReference type="EMBL" id="CAJJDP010000088">
    <property type="protein sequence ID" value="CAD8187177.1"/>
    <property type="molecule type" value="Genomic_DNA"/>
</dbReference>
<keyword evidence="1" id="KW-1133">Transmembrane helix</keyword>
<evidence type="ECO:0008006" key="4">
    <source>
        <dbReference type="Google" id="ProtNLM"/>
    </source>
</evidence>
<dbReference type="AlphaFoldDB" id="A0A8S1WEN9"/>
<gene>
    <name evidence="2" type="ORF">POCTA_138.1.T0890148</name>
</gene>
<keyword evidence="1" id="KW-0472">Membrane</keyword>
<sequence length="207" mass="24961">MDKRILTIKGSNYQKWQDIQLKLHNMDFACLLQQMIYLYSNLILLIMVRFIQQIVLFFHEIPILGRKHHCYSGFPSVYIESKNLSIVKIASIQMQQELCLLSIYLHHINQQNFQLDIYLEAKAMMEIYYQLGIWNQLKYTSEGLFLKMKTLYKYFKFIIEFERICFRIKCQETNIKQIISYQKFANPSLIQSKSSKQKNIYENIKMH</sequence>
<name>A0A8S1WEN9_PAROT</name>
<dbReference type="Proteomes" id="UP000683925">
    <property type="component" value="Unassembled WGS sequence"/>
</dbReference>
<organism evidence="2 3">
    <name type="scientific">Paramecium octaurelia</name>
    <dbReference type="NCBI Taxonomy" id="43137"/>
    <lineage>
        <taxon>Eukaryota</taxon>
        <taxon>Sar</taxon>
        <taxon>Alveolata</taxon>
        <taxon>Ciliophora</taxon>
        <taxon>Intramacronucleata</taxon>
        <taxon>Oligohymenophorea</taxon>
        <taxon>Peniculida</taxon>
        <taxon>Parameciidae</taxon>
        <taxon>Paramecium</taxon>
    </lineage>
</organism>
<accession>A0A8S1WEN9</accession>
<keyword evidence="3" id="KW-1185">Reference proteome</keyword>
<evidence type="ECO:0000313" key="3">
    <source>
        <dbReference type="Proteomes" id="UP000683925"/>
    </source>
</evidence>
<keyword evidence="1" id="KW-0812">Transmembrane</keyword>
<proteinExistence type="predicted"/>
<evidence type="ECO:0000313" key="2">
    <source>
        <dbReference type="EMBL" id="CAD8187177.1"/>
    </source>
</evidence>
<protein>
    <recommendedName>
        <fullName evidence="4">Transmembrane protein</fullName>
    </recommendedName>
</protein>
<evidence type="ECO:0000256" key="1">
    <source>
        <dbReference type="SAM" id="Phobius"/>
    </source>
</evidence>